<reference evidence="3 4" key="1">
    <citation type="submission" date="2017-10" db="EMBL/GenBank/DDBJ databases">
        <title>Draft genome sequence of cellulolytic Actinomyces sp CtC72 isolated from cattle rumen fluid.</title>
        <authorList>
            <person name="Joshi A.J."/>
            <person name="Vasudevan G."/>
            <person name="Lanjekar V.B."/>
            <person name="Hivarkar S."/>
            <person name="Engineer A."/>
            <person name="Pore S.D."/>
            <person name="Dhakephalkar P.K."/>
            <person name="Dagar S."/>
        </authorList>
    </citation>
    <scope>NUCLEOTIDE SEQUENCE [LARGE SCALE GENOMIC DNA]</scope>
    <source>
        <strain evidence="4">CtC72</strain>
    </source>
</reference>
<evidence type="ECO:0000313" key="4">
    <source>
        <dbReference type="Proteomes" id="UP000194577"/>
    </source>
</evidence>
<protein>
    <recommendedName>
        <fullName evidence="2">Protein G-related albumin-binding (GA) module domain-containing protein</fullName>
    </recommendedName>
</protein>
<feature type="chain" id="PRO_5045422604" description="Protein G-related albumin-binding (GA) module domain-containing protein" evidence="1">
    <location>
        <begin position="20"/>
        <end position="212"/>
    </location>
</feature>
<sequence>MRKLPALLSLAAGAALALSACGGQSVEEARADAYASIQAMDGLSRSQIDEYEAQLNTAADTAAIDNIVANAQSASDEKLAADVRATAAASASASASAAAEALKDELRDVTLVGTSPGCEGKTLYMESGYDSFEGDGRDQECLRIHDGMLHVTISAADSHLVAEGPVGGKVDYSIEKDGDTYTFTLVSTSTDTYGSEGSHTFVVDHSASSSDE</sequence>
<name>A0ABX4MAG7_9ACTO</name>
<dbReference type="Proteomes" id="UP000194577">
    <property type="component" value="Unassembled WGS sequence"/>
</dbReference>
<keyword evidence="1" id="KW-0732">Signal</keyword>
<dbReference type="EMBL" id="MTPX02000044">
    <property type="protein sequence ID" value="PHP52465.1"/>
    <property type="molecule type" value="Genomic_DNA"/>
</dbReference>
<proteinExistence type="predicted"/>
<organism evidence="3 4">
    <name type="scientific">Actinomyces ruminis</name>
    <dbReference type="NCBI Taxonomy" id="1937003"/>
    <lineage>
        <taxon>Bacteria</taxon>
        <taxon>Bacillati</taxon>
        <taxon>Actinomycetota</taxon>
        <taxon>Actinomycetes</taxon>
        <taxon>Actinomycetales</taxon>
        <taxon>Actinomycetaceae</taxon>
        <taxon>Actinomyces</taxon>
    </lineage>
</organism>
<feature type="domain" description="Protein G-related albumin-binding (GA) module" evidence="2">
    <location>
        <begin position="25"/>
        <end position="75"/>
    </location>
</feature>
<dbReference type="Gene3D" id="1.20.5.420">
    <property type="entry name" value="Immunoglobulin FC, subunit C"/>
    <property type="match status" value="1"/>
</dbReference>
<keyword evidence="4" id="KW-1185">Reference proteome</keyword>
<evidence type="ECO:0000256" key="1">
    <source>
        <dbReference type="SAM" id="SignalP"/>
    </source>
</evidence>
<dbReference type="PROSITE" id="PS51257">
    <property type="entry name" value="PROKAR_LIPOPROTEIN"/>
    <property type="match status" value="1"/>
</dbReference>
<gene>
    <name evidence="3" type="ORF">BW737_009305</name>
</gene>
<accession>A0ABX4MAG7</accession>
<evidence type="ECO:0000313" key="3">
    <source>
        <dbReference type="EMBL" id="PHP52465.1"/>
    </source>
</evidence>
<comment type="caution">
    <text evidence="3">The sequence shown here is derived from an EMBL/GenBank/DDBJ whole genome shotgun (WGS) entry which is preliminary data.</text>
</comment>
<dbReference type="InterPro" id="IPR002988">
    <property type="entry name" value="GA_module"/>
</dbReference>
<evidence type="ECO:0000259" key="2">
    <source>
        <dbReference type="Pfam" id="PF01468"/>
    </source>
</evidence>
<feature type="signal peptide" evidence="1">
    <location>
        <begin position="1"/>
        <end position="19"/>
    </location>
</feature>
<dbReference type="Pfam" id="PF01468">
    <property type="entry name" value="GA"/>
    <property type="match status" value="1"/>
</dbReference>
<dbReference type="RefSeq" id="WP_086615819.1">
    <property type="nucleotide sequence ID" value="NZ_MTPX02000044.1"/>
</dbReference>